<reference evidence="2 3" key="1">
    <citation type="journal article" date="2021" name="BMC Genomics">
        <title>Datura genome reveals duplications of psychoactive alkaloid biosynthetic genes and high mutation rate following tissue culture.</title>
        <authorList>
            <person name="Rajewski A."/>
            <person name="Carter-House D."/>
            <person name="Stajich J."/>
            <person name="Litt A."/>
        </authorList>
    </citation>
    <scope>NUCLEOTIDE SEQUENCE [LARGE SCALE GENOMIC DNA]</scope>
    <source>
        <strain evidence="2">AR-01</strain>
    </source>
</reference>
<accession>A0ABS8V399</accession>
<evidence type="ECO:0000313" key="2">
    <source>
        <dbReference type="EMBL" id="MCD9641309.1"/>
    </source>
</evidence>
<feature type="compositionally biased region" description="Basic and acidic residues" evidence="1">
    <location>
        <begin position="121"/>
        <end position="130"/>
    </location>
</feature>
<dbReference type="EMBL" id="JACEIK010003326">
    <property type="protein sequence ID" value="MCD9641309.1"/>
    <property type="molecule type" value="Genomic_DNA"/>
</dbReference>
<dbReference type="Proteomes" id="UP000823775">
    <property type="component" value="Unassembled WGS sequence"/>
</dbReference>
<gene>
    <name evidence="2" type="ORF">HAX54_027418</name>
</gene>
<feature type="region of interest" description="Disordered" evidence="1">
    <location>
        <begin position="100"/>
        <end position="130"/>
    </location>
</feature>
<evidence type="ECO:0000256" key="1">
    <source>
        <dbReference type="SAM" id="MobiDB-lite"/>
    </source>
</evidence>
<proteinExistence type="predicted"/>
<comment type="caution">
    <text evidence="2">The sequence shown here is derived from an EMBL/GenBank/DDBJ whole genome shotgun (WGS) entry which is preliminary data.</text>
</comment>
<protein>
    <submittedName>
        <fullName evidence="2">Uncharacterized protein</fullName>
    </submittedName>
</protein>
<evidence type="ECO:0000313" key="3">
    <source>
        <dbReference type="Proteomes" id="UP000823775"/>
    </source>
</evidence>
<name>A0ABS8V399_DATST</name>
<sequence>MEFLWHTAKYLHAFQLLENLLHKDIRHIFCGENSAARWTWSENGVHSGIFDLQVRIEGKPMTSEEMTTQRRVLRYREYTMFMCKLRLTFAEPLDDDEPRVVIDAVDEEEKEDDDTEDANDQDFKHDDDFA</sequence>
<keyword evidence="3" id="KW-1185">Reference proteome</keyword>
<organism evidence="2 3">
    <name type="scientific">Datura stramonium</name>
    <name type="common">Jimsonweed</name>
    <name type="synonym">Common thornapple</name>
    <dbReference type="NCBI Taxonomy" id="4076"/>
    <lineage>
        <taxon>Eukaryota</taxon>
        <taxon>Viridiplantae</taxon>
        <taxon>Streptophyta</taxon>
        <taxon>Embryophyta</taxon>
        <taxon>Tracheophyta</taxon>
        <taxon>Spermatophyta</taxon>
        <taxon>Magnoliopsida</taxon>
        <taxon>eudicotyledons</taxon>
        <taxon>Gunneridae</taxon>
        <taxon>Pentapetalae</taxon>
        <taxon>asterids</taxon>
        <taxon>lamiids</taxon>
        <taxon>Solanales</taxon>
        <taxon>Solanaceae</taxon>
        <taxon>Solanoideae</taxon>
        <taxon>Datureae</taxon>
        <taxon>Datura</taxon>
    </lineage>
</organism>
<feature type="compositionally biased region" description="Acidic residues" evidence="1">
    <location>
        <begin position="104"/>
        <end position="120"/>
    </location>
</feature>